<protein>
    <submittedName>
        <fullName evidence="2">Uncharacterized protein</fullName>
    </submittedName>
</protein>
<name>A0A6M1S3L7_9HYPH</name>
<feature type="compositionally biased region" description="Basic residues" evidence="1">
    <location>
        <begin position="54"/>
        <end position="65"/>
    </location>
</feature>
<accession>A0A6M1S3L7</accession>
<feature type="region of interest" description="Disordered" evidence="1">
    <location>
        <begin position="54"/>
        <end position="81"/>
    </location>
</feature>
<dbReference type="Proteomes" id="UP000477849">
    <property type="component" value="Unassembled WGS sequence"/>
</dbReference>
<dbReference type="EMBL" id="JAAKZH010000002">
    <property type="protein sequence ID" value="NGO63770.1"/>
    <property type="molecule type" value="Genomic_DNA"/>
</dbReference>
<organism evidence="2 3">
    <name type="scientific">Rhizobium daejeonense</name>
    <dbReference type="NCBI Taxonomy" id="240521"/>
    <lineage>
        <taxon>Bacteria</taxon>
        <taxon>Pseudomonadati</taxon>
        <taxon>Pseudomonadota</taxon>
        <taxon>Alphaproteobacteria</taxon>
        <taxon>Hyphomicrobiales</taxon>
        <taxon>Rhizobiaceae</taxon>
        <taxon>Rhizobium/Agrobacterium group</taxon>
        <taxon>Rhizobium</taxon>
    </lineage>
</organism>
<reference evidence="2 3" key="1">
    <citation type="submission" date="2020-02" db="EMBL/GenBank/DDBJ databases">
        <title>Genome sequence of the type strain CCBAU10050 of Rhizobium daejeonense.</title>
        <authorList>
            <person name="Gao J."/>
            <person name="Sun J."/>
        </authorList>
    </citation>
    <scope>NUCLEOTIDE SEQUENCE [LARGE SCALE GENOMIC DNA]</scope>
    <source>
        <strain evidence="2 3">CCBAU10050</strain>
    </source>
</reference>
<sequence>MRPVGKGENDRKNGYVVDQFCGKPEEKAAQAAAVEEKGICDGANETGCGRTRYRRKSEIQHRRRMSQLPDIPGQARADQITGSDAGHIGTVQDQCLAEGSSCQQVGGKICSKSRNPADRCRHLFKP</sequence>
<evidence type="ECO:0000313" key="2">
    <source>
        <dbReference type="EMBL" id="NGO63770.1"/>
    </source>
</evidence>
<keyword evidence="3" id="KW-1185">Reference proteome</keyword>
<comment type="caution">
    <text evidence="2">The sequence shown here is derived from an EMBL/GenBank/DDBJ whole genome shotgun (WGS) entry which is preliminary data.</text>
</comment>
<proteinExistence type="predicted"/>
<gene>
    <name evidence="2" type="ORF">G6N76_08780</name>
</gene>
<dbReference type="RefSeq" id="WP_164490799.1">
    <property type="nucleotide sequence ID" value="NZ_JAAKZH010000002.1"/>
</dbReference>
<evidence type="ECO:0000313" key="3">
    <source>
        <dbReference type="Proteomes" id="UP000477849"/>
    </source>
</evidence>
<dbReference type="AlphaFoldDB" id="A0A6M1S3L7"/>
<evidence type="ECO:0000256" key="1">
    <source>
        <dbReference type="SAM" id="MobiDB-lite"/>
    </source>
</evidence>